<evidence type="ECO:0000256" key="1">
    <source>
        <dbReference type="SAM" id="MobiDB-lite"/>
    </source>
</evidence>
<feature type="compositionally biased region" description="Basic and acidic residues" evidence="1">
    <location>
        <begin position="1"/>
        <end position="15"/>
    </location>
</feature>
<feature type="compositionally biased region" description="Gly residues" evidence="1">
    <location>
        <begin position="187"/>
        <end position="210"/>
    </location>
</feature>
<comment type="caution">
    <text evidence="2">The sequence shown here is derived from an EMBL/GenBank/DDBJ whole genome shotgun (WGS) entry which is preliminary data.</text>
</comment>
<feature type="compositionally biased region" description="Basic residues" evidence="1">
    <location>
        <begin position="240"/>
        <end position="254"/>
    </location>
</feature>
<feature type="region of interest" description="Disordered" evidence="1">
    <location>
        <begin position="575"/>
        <end position="596"/>
    </location>
</feature>
<accession>A0A9P3LRY2</accession>
<reference evidence="2" key="1">
    <citation type="submission" date="2021-11" db="EMBL/GenBank/DDBJ databases">
        <authorList>
            <person name="Herlambang A."/>
            <person name="Guo Y."/>
            <person name="Takashima Y."/>
            <person name="Nishizawa T."/>
        </authorList>
    </citation>
    <scope>NUCLEOTIDE SEQUENCE</scope>
    <source>
        <strain evidence="2">E1425</strain>
    </source>
</reference>
<feature type="region of interest" description="Disordered" evidence="1">
    <location>
        <begin position="387"/>
        <end position="448"/>
    </location>
</feature>
<evidence type="ECO:0000313" key="2">
    <source>
        <dbReference type="EMBL" id="GJJ68408.1"/>
    </source>
</evidence>
<name>A0A9P3LRY2_9FUNG</name>
<dbReference type="AlphaFoldDB" id="A0A9P3LRY2"/>
<feature type="region of interest" description="Disordered" evidence="1">
    <location>
        <begin position="166"/>
        <end position="261"/>
    </location>
</feature>
<sequence>MEDHSMDATGVHDPDLTQQPPPPPPHENDPMFVGDEDDHDEDDHEQEPEPALPRPPPRINRAAQKVMTTPELILHILSHVDPRWFPDVGRINRVWNMIVHDWSLPFGFSNRILRHRFESQPRVIHILTAYVLQYPPSTHETDPATGEGKAGRENYQFVFSCQAGRSQSIDSSGTTGSSSGGQQASSGSGGSAGAGSNGGNGGNSDGGNGLGSNSSSYQTPNQQHIHFHGENLSGGSHGSQHSHLHLHHHHHHRSHEPGHENALEQPSLQALGHAFQSTAIIPNIYMRSAVQLSGEQVSPLPAPQPFVTAPTPPVPIQEGVPLPPPQSPPLISTEQLHLQETLTLQASSFSSTSTSSSSYPYYLAPLVRVVPCPYDYSSESSSMSYEDTTSFLSSTSPLIGPGGLSRRRQETAFSVNTTGTTGSGSGSSGGSRHSGESSGSESFSETQHEMAAVMSTTSVGTVSSSSSSVVTAVPMHPTAPGQPLPPHAQRIVATTSGSTTTSNPSRHWNVSMQSFYFKQAALNAMIRAANHLLQSPEGRGCAVLERHTGSRIIWNEERRVEYIWTVTSSLMDRTNPDYVERDYDPEEDEDEFRSSE</sequence>
<feature type="compositionally biased region" description="Acidic residues" evidence="1">
    <location>
        <begin position="34"/>
        <end position="48"/>
    </location>
</feature>
<feature type="compositionally biased region" description="Low complexity" evidence="1">
    <location>
        <begin position="166"/>
        <end position="186"/>
    </location>
</feature>
<feature type="region of interest" description="Disordered" evidence="1">
    <location>
        <begin position="1"/>
        <end position="58"/>
    </location>
</feature>
<protein>
    <recommendedName>
        <fullName evidence="4">F-box domain-containing protein</fullName>
    </recommendedName>
</protein>
<evidence type="ECO:0008006" key="4">
    <source>
        <dbReference type="Google" id="ProtNLM"/>
    </source>
</evidence>
<dbReference type="Proteomes" id="UP000827284">
    <property type="component" value="Unassembled WGS sequence"/>
</dbReference>
<proteinExistence type="predicted"/>
<dbReference type="OrthoDB" id="2382755at2759"/>
<gene>
    <name evidence="2" type="ORF">EMPS_00754</name>
</gene>
<feature type="compositionally biased region" description="Low complexity" evidence="1">
    <location>
        <begin position="436"/>
        <end position="445"/>
    </location>
</feature>
<evidence type="ECO:0000313" key="3">
    <source>
        <dbReference type="Proteomes" id="UP000827284"/>
    </source>
</evidence>
<feature type="compositionally biased region" description="Acidic residues" evidence="1">
    <location>
        <begin position="583"/>
        <end position="596"/>
    </location>
</feature>
<organism evidence="2 3">
    <name type="scientific">Entomortierella parvispora</name>
    <dbReference type="NCBI Taxonomy" id="205924"/>
    <lineage>
        <taxon>Eukaryota</taxon>
        <taxon>Fungi</taxon>
        <taxon>Fungi incertae sedis</taxon>
        <taxon>Mucoromycota</taxon>
        <taxon>Mortierellomycotina</taxon>
        <taxon>Mortierellomycetes</taxon>
        <taxon>Mortierellales</taxon>
        <taxon>Mortierellaceae</taxon>
        <taxon>Entomortierella</taxon>
    </lineage>
</organism>
<dbReference type="EMBL" id="BQFW01000001">
    <property type="protein sequence ID" value="GJJ68408.1"/>
    <property type="molecule type" value="Genomic_DNA"/>
</dbReference>
<keyword evidence="3" id="KW-1185">Reference proteome</keyword>
<reference evidence="2" key="2">
    <citation type="journal article" date="2022" name="Microbiol. Resour. Announc.">
        <title>Whole-Genome Sequence of Entomortierella parvispora E1425, a Mucoromycotan Fungus Associated with Burkholderiaceae-Related Endosymbiotic Bacteria.</title>
        <authorList>
            <person name="Herlambang A."/>
            <person name="Guo Y."/>
            <person name="Takashima Y."/>
            <person name="Narisawa K."/>
            <person name="Ohta H."/>
            <person name="Nishizawa T."/>
        </authorList>
    </citation>
    <scope>NUCLEOTIDE SEQUENCE</scope>
    <source>
        <strain evidence="2">E1425</strain>
    </source>
</reference>